<dbReference type="InterPro" id="IPR003593">
    <property type="entry name" value="AAA+_ATPase"/>
</dbReference>
<dbReference type="GO" id="GO:0005524">
    <property type="term" value="F:ATP binding"/>
    <property type="evidence" value="ECO:0007669"/>
    <property type="project" value="UniProtKB-KW"/>
</dbReference>
<protein>
    <submittedName>
        <fullName evidence="5">Unannotated protein</fullName>
    </submittedName>
</protein>
<dbReference type="FunFam" id="3.40.50.300:FF:000011">
    <property type="entry name" value="Putative ABC transporter ATP-binding component"/>
    <property type="match status" value="1"/>
</dbReference>
<name>A0A6J7TT86_9ZZZZ</name>
<dbReference type="Gene3D" id="3.40.50.300">
    <property type="entry name" value="P-loop containing nucleotide triphosphate hydrolases"/>
    <property type="match status" value="2"/>
</dbReference>
<dbReference type="InterPro" id="IPR027417">
    <property type="entry name" value="P-loop_NTPase"/>
</dbReference>
<dbReference type="GO" id="GO:0016887">
    <property type="term" value="F:ATP hydrolysis activity"/>
    <property type="evidence" value="ECO:0007669"/>
    <property type="project" value="InterPro"/>
</dbReference>
<evidence type="ECO:0000259" key="4">
    <source>
        <dbReference type="PROSITE" id="PS50893"/>
    </source>
</evidence>
<evidence type="ECO:0000256" key="3">
    <source>
        <dbReference type="ARBA" id="ARBA00022840"/>
    </source>
</evidence>
<evidence type="ECO:0000313" key="5">
    <source>
        <dbReference type="EMBL" id="CAB5056725.1"/>
    </source>
</evidence>
<dbReference type="SMART" id="SM00382">
    <property type="entry name" value="AAA"/>
    <property type="match status" value="2"/>
</dbReference>
<dbReference type="FunFam" id="3.40.50.300:FF:000597">
    <property type="entry name" value="ABC transporter ATP-binding protein"/>
    <property type="match status" value="1"/>
</dbReference>
<gene>
    <name evidence="5" type="ORF">UFOPK4293_01547</name>
</gene>
<dbReference type="SUPFAM" id="SSF52540">
    <property type="entry name" value="P-loop containing nucleoside triphosphate hydrolases"/>
    <property type="match status" value="2"/>
</dbReference>
<dbReference type="PANTHER" id="PTHR19211">
    <property type="entry name" value="ATP-BINDING TRANSPORT PROTEIN-RELATED"/>
    <property type="match status" value="1"/>
</dbReference>
<dbReference type="Pfam" id="PF00005">
    <property type="entry name" value="ABC_tran"/>
    <property type="match status" value="2"/>
</dbReference>
<keyword evidence="3" id="KW-0067">ATP-binding</keyword>
<proteinExistence type="predicted"/>
<dbReference type="InterPro" id="IPR003439">
    <property type="entry name" value="ABC_transporter-like_ATP-bd"/>
</dbReference>
<keyword evidence="2" id="KW-0547">Nucleotide-binding</keyword>
<sequence length="538" mass="58857">MLQVQNVTVEVGGKNVVQGATFTVMARDKVGIVGRNGAGKTSMFRVLGGENDPAAGKVMRSGAFGYLSQDPRTSPEQEARSAIGHVLSGRNVDADLARLEKLRITMEKDPSDKNVAKYSKAEEEFTLKGGYSAESEARSIAAGLGLKADRLDLALGVLSGGERRRVELARILFAGSDMLLLDEPTNHLDIDAKTWLLNFLRNYKGALLVISHDLELLDEAITRVIHLDRPDEDDTGMVYEYRGTYTQYKRSRAEDESRAEKKASLQAKEVARLQEVVDRFGAKASKATMAHSIEKRIARIEGESTGMRKKDRAMTVKFPPPPQSGITVVTTKGLSKGYGGPAIFEDVSFDLGRGERLLVLGLNGAGKTSLLRILAGATQANIGDIEWGYKVEVGYFAQEHDTLDPNQSLIWHMRRELPAGSALTETQMRALLGMFGLQGSKVFQESGSLSGGEKTKLALAMLMVGRNNVLLLDEPTNNLDPASREAVADALESWPGSIIMVSHDEEFVQRLKPTKVILMPDGQVDYFSKEWLDLVSLS</sequence>
<dbReference type="EMBL" id="CAFBQH010000132">
    <property type="protein sequence ID" value="CAB5056725.1"/>
    <property type="molecule type" value="Genomic_DNA"/>
</dbReference>
<dbReference type="AlphaFoldDB" id="A0A6J7TT86"/>
<dbReference type="PROSITE" id="PS50893">
    <property type="entry name" value="ABC_TRANSPORTER_2"/>
    <property type="match status" value="2"/>
</dbReference>
<keyword evidence="1" id="KW-0677">Repeat</keyword>
<accession>A0A6J7TT86</accession>
<feature type="domain" description="ABC transporter" evidence="4">
    <location>
        <begin position="329"/>
        <end position="537"/>
    </location>
</feature>
<dbReference type="PANTHER" id="PTHR19211:SF14">
    <property type="entry name" value="ATP-BINDING CASSETTE SUB-FAMILY F MEMBER 1"/>
    <property type="match status" value="1"/>
</dbReference>
<dbReference type="Pfam" id="PF12848">
    <property type="entry name" value="ABC_tran_Xtn"/>
    <property type="match status" value="1"/>
</dbReference>
<evidence type="ECO:0000256" key="1">
    <source>
        <dbReference type="ARBA" id="ARBA00022737"/>
    </source>
</evidence>
<dbReference type="InterPro" id="IPR032781">
    <property type="entry name" value="ABC_tran_Xtn"/>
</dbReference>
<evidence type="ECO:0000256" key="2">
    <source>
        <dbReference type="ARBA" id="ARBA00022741"/>
    </source>
</evidence>
<dbReference type="CDD" id="cd03221">
    <property type="entry name" value="ABCF_EF-3"/>
    <property type="match status" value="2"/>
</dbReference>
<dbReference type="InterPro" id="IPR017871">
    <property type="entry name" value="ABC_transporter-like_CS"/>
</dbReference>
<feature type="domain" description="ABC transporter" evidence="4">
    <location>
        <begin position="2"/>
        <end position="254"/>
    </location>
</feature>
<organism evidence="5">
    <name type="scientific">freshwater metagenome</name>
    <dbReference type="NCBI Taxonomy" id="449393"/>
    <lineage>
        <taxon>unclassified sequences</taxon>
        <taxon>metagenomes</taxon>
        <taxon>ecological metagenomes</taxon>
    </lineage>
</organism>
<dbReference type="PROSITE" id="PS00211">
    <property type="entry name" value="ABC_TRANSPORTER_1"/>
    <property type="match status" value="2"/>
</dbReference>
<reference evidence="5" key="1">
    <citation type="submission" date="2020-05" db="EMBL/GenBank/DDBJ databases">
        <authorList>
            <person name="Chiriac C."/>
            <person name="Salcher M."/>
            <person name="Ghai R."/>
            <person name="Kavagutti S V."/>
        </authorList>
    </citation>
    <scope>NUCLEOTIDE SEQUENCE</scope>
</reference>
<dbReference type="InterPro" id="IPR050611">
    <property type="entry name" value="ABCF"/>
</dbReference>